<organism evidence="14 15">
    <name type="scientific">Strigamia maritima</name>
    <name type="common">European centipede</name>
    <name type="synonym">Geophilus maritimus</name>
    <dbReference type="NCBI Taxonomy" id="126957"/>
    <lineage>
        <taxon>Eukaryota</taxon>
        <taxon>Metazoa</taxon>
        <taxon>Ecdysozoa</taxon>
        <taxon>Arthropoda</taxon>
        <taxon>Myriapoda</taxon>
        <taxon>Chilopoda</taxon>
        <taxon>Pleurostigmophora</taxon>
        <taxon>Geophilomorpha</taxon>
        <taxon>Linotaeniidae</taxon>
        <taxon>Strigamia</taxon>
    </lineage>
</organism>
<evidence type="ECO:0000256" key="7">
    <source>
        <dbReference type="ARBA" id="ARBA00022908"/>
    </source>
</evidence>
<dbReference type="Proteomes" id="UP000014500">
    <property type="component" value="Unassembled WGS sequence"/>
</dbReference>
<dbReference type="Gene3D" id="1.10.340.70">
    <property type="match status" value="1"/>
</dbReference>
<dbReference type="STRING" id="126957.T1ILN5"/>
<reference evidence="14" key="2">
    <citation type="submission" date="2015-02" db="UniProtKB">
        <authorList>
            <consortium name="EnsemblMetazoa"/>
        </authorList>
    </citation>
    <scope>IDENTIFICATION</scope>
</reference>
<dbReference type="PhylomeDB" id="T1ILN5"/>
<dbReference type="eggNOG" id="KOG0017">
    <property type="taxonomic scope" value="Eukaryota"/>
</dbReference>
<dbReference type="EnsemblMetazoa" id="SMAR001870-RA">
    <property type="protein sequence ID" value="SMAR001870-PA"/>
    <property type="gene ID" value="SMAR001870"/>
</dbReference>
<accession>T1ILN5</accession>
<dbReference type="InterPro" id="IPR050951">
    <property type="entry name" value="Retrovirus_Pol_polyprotein"/>
</dbReference>
<evidence type="ECO:0000313" key="15">
    <source>
        <dbReference type="Proteomes" id="UP000014500"/>
    </source>
</evidence>
<keyword evidence="11" id="KW-0233">DNA recombination</keyword>
<dbReference type="HOGENOM" id="CLU_000384_6_5_1"/>
<dbReference type="PANTHER" id="PTHR37984:SF15">
    <property type="entry name" value="INTEGRASE CATALYTIC DOMAIN-CONTAINING PROTEIN"/>
    <property type="match status" value="1"/>
</dbReference>
<keyword evidence="15" id="KW-1185">Reference proteome</keyword>
<keyword evidence="9" id="KW-0239">DNA-directed DNA polymerase</keyword>
<dbReference type="GO" id="GO:0003677">
    <property type="term" value="F:DNA binding"/>
    <property type="evidence" value="ECO:0007669"/>
    <property type="project" value="UniProtKB-KW"/>
</dbReference>
<keyword evidence="6" id="KW-0460">Magnesium</keyword>
<dbReference type="InterPro" id="IPR041588">
    <property type="entry name" value="Integrase_H2C2"/>
</dbReference>
<dbReference type="InterPro" id="IPR012337">
    <property type="entry name" value="RNaseH-like_sf"/>
</dbReference>
<keyword evidence="3" id="KW-0479">Metal-binding</keyword>
<sequence>MKEFEQAQRDDENLSKIMDWLQTDPEDNTPWPDVPTEYTKLKTEFTLNRDDVLFIFAPFKSDIYLEDVDNSAGLKIVVPKSLQDKCLALVHDYSNSGHGGGDVTFERLRRSFFWVNCRQDTVKYVAKCDRCQRCKPIQKKPKGLLQPISAQIGRFERNGLDLMGPKPMTTNRNKFILVIVDYATGWVEVVSLRNAKILTLVPHIMRFFQTYGVPRYIVSDNGKQFVSDIYNALCENAGIIPNCTFPYHPQTNYTERINRNIKIMLQIFTSEHKHWGRVIGNINFALRTVPTAITGITPAMLTFLKELRPFWDNRDIAYDAPFDPERPHDALRMLMSQMANLLKTAISNKEKEQIKQKTNYDKHRSDVQFEINDLVLIKTHALSKAAIRYSQSLEDRYKGPYVIIKKISNNAYEIAKPITLQSKGPVNVSEMRLYIPSDKPVGWPIADIDDDNEENLTTPSQTKIIANSDKKSATPHHTDDNKDTVFDQSSKKCGKPQKTVASNKNTT</sequence>
<dbReference type="GO" id="GO:0004190">
    <property type="term" value="F:aspartic-type endopeptidase activity"/>
    <property type="evidence" value="ECO:0007669"/>
    <property type="project" value="UniProtKB-KW"/>
</dbReference>
<evidence type="ECO:0000256" key="5">
    <source>
        <dbReference type="ARBA" id="ARBA00022801"/>
    </source>
</evidence>
<evidence type="ECO:0000256" key="10">
    <source>
        <dbReference type="ARBA" id="ARBA00023125"/>
    </source>
</evidence>
<dbReference type="Pfam" id="PF24626">
    <property type="entry name" value="SH3_Tf2-1"/>
    <property type="match status" value="1"/>
</dbReference>
<dbReference type="GO" id="GO:0003964">
    <property type="term" value="F:RNA-directed DNA polymerase activity"/>
    <property type="evidence" value="ECO:0007669"/>
    <property type="project" value="UniProtKB-KW"/>
</dbReference>
<dbReference type="GO" id="GO:0015074">
    <property type="term" value="P:DNA integration"/>
    <property type="evidence" value="ECO:0007669"/>
    <property type="project" value="UniProtKB-KW"/>
</dbReference>
<dbReference type="GO" id="GO:0006508">
    <property type="term" value="P:proteolysis"/>
    <property type="evidence" value="ECO:0007669"/>
    <property type="project" value="UniProtKB-KW"/>
</dbReference>
<feature type="compositionally biased region" description="Polar residues" evidence="12">
    <location>
        <begin position="455"/>
        <end position="465"/>
    </location>
</feature>
<feature type="domain" description="Integrase catalytic" evidence="13">
    <location>
        <begin position="143"/>
        <end position="306"/>
    </location>
</feature>
<evidence type="ECO:0000256" key="4">
    <source>
        <dbReference type="ARBA" id="ARBA00022750"/>
    </source>
</evidence>
<dbReference type="EC" id="2.7.7.49" evidence="1"/>
<keyword evidence="10" id="KW-0238">DNA-binding</keyword>
<evidence type="ECO:0000256" key="1">
    <source>
        <dbReference type="ARBA" id="ARBA00012493"/>
    </source>
</evidence>
<dbReference type="GO" id="GO:0046872">
    <property type="term" value="F:metal ion binding"/>
    <property type="evidence" value="ECO:0007669"/>
    <property type="project" value="UniProtKB-KW"/>
</dbReference>
<dbReference type="InterPro" id="IPR036397">
    <property type="entry name" value="RNaseH_sf"/>
</dbReference>
<keyword evidence="5" id="KW-0378">Hydrolase</keyword>
<feature type="compositionally biased region" description="Basic and acidic residues" evidence="12">
    <location>
        <begin position="468"/>
        <end position="485"/>
    </location>
</feature>
<dbReference type="GO" id="GO:0006310">
    <property type="term" value="P:DNA recombination"/>
    <property type="evidence" value="ECO:0007669"/>
    <property type="project" value="UniProtKB-KW"/>
</dbReference>
<dbReference type="GO" id="GO:0003887">
    <property type="term" value="F:DNA-directed DNA polymerase activity"/>
    <property type="evidence" value="ECO:0007669"/>
    <property type="project" value="UniProtKB-KW"/>
</dbReference>
<dbReference type="EMBL" id="JH430861">
    <property type="status" value="NOT_ANNOTATED_CDS"/>
    <property type="molecule type" value="Genomic_DNA"/>
</dbReference>
<dbReference type="Pfam" id="PF00665">
    <property type="entry name" value="rve"/>
    <property type="match status" value="1"/>
</dbReference>
<dbReference type="Pfam" id="PF17921">
    <property type="entry name" value="Integrase_H2C2"/>
    <property type="match status" value="1"/>
</dbReference>
<dbReference type="InterPro" id="IPR056924">
    <property type="entry name" value="SH3_Tf2-1"/>
</dbReference>
<protein>
    <recommendedName>
        <fullName evidence="1">RNA-directed DNA polymerase</fullName>
        <ecNumber evidence="1">2.7.7.49</ecNumber>
    </recommendedName>
</protein>
<evidence type="ECO:0000313" key="14">
    <source>
        <dbReference type="EnsemblMetazoa" id="SMAR001870-PA"/>
    </source>
</evidence>
<dbReference type="InterPro" id="IPR001584">
    <property type="entry name" value="Integrase_cat-core"/>
</dbReference>
<evidence type="ECO:0000256" key="2">
    <source>
        <dbReference type="ARBA" id="ARBA00022670"/>
    </source>
</evidence>
<keyword evidence="9" id="KW-0548">Nucleotidyltransferase</keyword>
<keyword evidence="2" id="KW-0645">Protease</keyword>
<evidence type="ECO:0000256" key="9">
    <source>
        <dbReference type="ARBA" id="ARBA00022932"/>
    </source>
</evidence>
<dbReference type="PROSITE" id="PS50994">
    <property type="entry name" value="INTEGRASE"/>
    <property type="match status" value="1"/>
</dbReference>
<evidence type="ECO:0000256" key="12">
    <source>
        <dbReference type="SAM" id="MobiDB-lite"/>
    </source>
</evidence>
<keyword evidence="4" id="KW-0064">Aspartyl protease</keyword>
<dbReference type="PANTHER" id="PTHR37984">
    <property type="entry name" value="PROTEIN CBG26694"/>
    <property type="match status" value="1"/>
</dbReference>
<keyword evidence="9" id="KW-0808">Transferase</keyword>
<dbReference type="FunFam" id="1.10.340.70:FF:000001">
    <property type="entry name" value="Retrovirus-related Pol polyprotein from transposon gypsy-like Protein"/>
    <property type="match status" value="1"/>
</dbReference>
<evidence type="ECO:0000259" key="13">
    <source>
        <dbReference type="PROSITE" id="PS50994"/>
    </source>
</evidence>
<dbReference type="SUPFAM" id="SSF53098">
    <property type="entry name" value="Ribonuclease H-like"/>
    <property type="match status" value="1"/>
</dbReference>
<proteinExistence type="predicted"/>
<keyword evidence="7" id="KW-0229">DNA integration</keyword>
<evidence type="ECO:0000256" key="6">
    <source>
        <dbReference type="ARBA" id="ARBA00022842"/>
    </source>
</evidence>
<evidence type="ECO:0000256" key="11">
    <source>
        <dbReference type="ARBA" id="ARBA00023172"/>
    </source>
</evidence>
<name>T1ILN5_STRMM</name>
<evidence type="ECO:0000256" key="8">
    <source>
        <dbReference type="ARBA" id="ARBA00022918"/>
    </source>
</evidence>
<dbReference type="OMA" id="ARITRWC"/>
<evidence type="ECO:0000256" key="3">
    <source>
        <dbReference type="ARBA" id="ARBA00022723"/>
    </source>
</evidence>
<reference evidence="15" key="1">
    <citation type="submission" date="2011-05" db="EMBL/GenBank/DDBJ databases">
        <authorList>
            <person name="Richards S.R."/>
            <person name="Qu J."/>
            <person name="Jiang H."/>
            <person name="Jhangiani S.N."/>
            <person name="Agravi P."/>
            <person name="Goodspeed R."/>
            <person name="Gross S."/>
            <person name="Mandapat C."/>
            <person name="Jackson L."/>
            <person name="Mathew T."/>
            <person name="Pu L."/>
            <person name="Thornton R."/>
            <person name="Saada N."/>
            <person name="Wilczek-Boney K.B."/>
            <person name="Lee S."/>
            <person name="Kovar C."/>
            <person name="Wu Y."/>
            <person name="Scherer S.E."/>
            <person name="Worley K.C."/>
            <person name="Muzny D.M."/>
            <person name="Gibbs R."/>
        </authorList>
    </citation>
    <scope>NUCLEOTIDE SEQUENCE</scope>
    <source>
        <strain evidence="15">Brora</strain>
    </source>
</reference>
<dbReference type="Gene3D" id="3.30.420.10">
    <property type="entry name" value="Ribonuclease H-like superfamily/Ribonuclease H"/>
    <property type="match status" value="1"/>
</dbReference>
<feature type="region of interest" description="Disordered" evidence="12">
    <location>
        <begin position="450"/>
        <end position="507"/>
    </location>
</feature>
<dbReference type="AlphaFoldDB" id="T1ILN5"/>
<keyword evidence="8" id="KW-0695">RNA-directed DNA polymerase</keyword>